<accession>A0A261XYQ7</accession>
<proteinExistence type="predicted"/>
<dbReference type="InterPro" id="IPR043502">
    <property type="entry name" value="DNA/RNA_pol_sf"/>
</dbReference>
<dbReference type="SUPFAM" id="SSF56672">
    <property type="entry name" value="DNA/RNA polymerases"/>
    <property type="match status" value="1"/>
</dbReference>
<sequence length="116" mass="13399">MRHYNSSGIRHAHFAVENETPAEECKIMKFWSAGGEIQGRVSSGALSRAPPIERPEFDHAIVLKPHAHSQAHSPYRAFPKEREVLREAIEKRLAKGWIRPSTPPWLVPFFYQETRR</sequence>
<dbReference type="PANTHER" id="PTHR15503:SF22">
    <property type="entry name" value="TRANSPOSON TY3-I GAG POLYPROTEIN"/>
    <property type="match status" value="1"/>
</dbReference>
<organism evidence="1 2">
    <name type="scientific">Bifiguratus adelaidae</name>
    <dbReference type="NCBI Taxonomy" id="1938954"/>
    <lineage>
        <taxon>Eukaryota</taxon>
        <taxon>Fungi</taxon>
        <taxon>Fungi incertae sedis</taxon>
        <taxon>Mucoromycota</taxon>
        <taxon>Mucoromycotina</taxon>
        <taxon>Endogonomycetes</taxon>
        <taxon>Endogonales</taxon>
        <taxon>Endogonales incertae sedis</taxon>
        <taxon>Bifiguratus</taxon>
    </lineage>
</organism>
<dbReference type="EMBL" id="MVBO01000081">
    <property type="protein sequence ID" value="OZJ03509.1"/>
    <property type="molecule type" value="Genomic_DNA"/>
</dbReference>
<evidence type="ECO:0000313" key="1">
    <source>
        <dbReference type="EMBL" id="OZJ03509.1"/>
    </source>
</evidence>
<dbReference type="AlphaFoldDB" id="A0A261XYQ7"/>
<reference evidence="1 2" key="1">
    <citation type="journal article" date="2017" name="Mycologia">
        <title>Bifiguratus adelaidae, gen. et sp. nov., a new member of Mucoromycotina in endophytic and soil-dwelling habitats.</title>
        <authorList>
            <person name="Torres-Cruz T.J."/>
            <person name="Billingsley Tobias T.L."/>
            <person name="Almatruk M."/>
            <person name="Hesse C."/>
            <person name="Kuske C.R."/>
            <person name="Desiro A."/>
            <person name="Benucci G.M."/>
            <person name="Bonito G."/>
            <person name="Stajich J.E."/>
            <person name="Dunlap C."/>
            <person name="Arnold A.E."/>
            <person name="Porras-Alfaro A."/>
        </authorList>
    </citation>
    <scope>NUCLEOTIDE SEQUENCE [LARGE SCALE GENOMIC DNA]</scope>
    <source>
        <strain evidence="1 2">AZ0501</strain>
    </source>
</reference>
<gene>
    <name evidence="1" type="ORF">BZG36_03409</name>
</gene>
<dbReference type="Gene3D" id="3.10.10.10">
    <property type="entry name" value="HIV Type 1 Reverse Transcriptase, subunit A, domain 1"/>
    <property type="match status" value="1"/>
</dbReference>
<name>A0A261XYQ7_9FUNG</name>
<dbReference type="PANTHER" id="PTHR15503">
    <property type="entry name" value="LDOC1 RELATED"/>
    <property type="match status" value="1"/>
</dbReference>
<dbReference type="Proteomes" id="UP000242875">
    <property type="component" value="Unassembled WGS sequence"/>
</dbReference>
<dbReference type="InterPro" id="IPR032567">
    <property type="entry name" value="RTL1-rel"/>
</dbReference>
<dbReference type="OrthoDB" id="407598at2759"/>
<keyword evidence="2" id="KW-1185">Reference proteome</keyword>
<protein>
    <submittedName>
        <fullName evidence="1">Uncharacterized protein</fullName>
    </submittedName>
</protein>
<comment type="caution">
    <text evidence="1">The sequence shown here is derived from an EMBL/GenBank/DDBJ whole genome shotgun (WGS) entry which is preliminary data.</text>
</comment>
<evidence type="ECO:0000313" key="2">
    <source>
        <dbReference type="Proteomes" id="UP000242875"/>
    </source>
</evidence>